<dbReference type="Gene3D" id="1.10.472.10">
    <property type="entry name" value="Cyclin-like"/>
    <property type="match status" value="2"/>
</dbReference>
<keyword evidence="2 4" id="KW-0195">Cyclin</keyword>
<evidence type="ECO:0000313" key="9">
    <source>
        <dbReference type="Proteomes" id="UP000002630"/>
    </source>
</evidence>
<feature type="compositionally biased region" description="Basic residues" evidence="5">
    <location>
        <begin position="138"/>
        <end position="148"/>
    </location>
</feature>
<keyword evidence="3" id="KW-0131">Cell cycle</keyword>
<proteinExistence type="inferred from homology"/>
<dbReference type="InterPro" id="IPR039361">
    <property type="entry name" value="Cyclin"/>
</dbReference>
<dbReference type="GO" id="GO:0016538">
    <property type="term" value="F:cyclin-dependent protein serine/threonine kinase regulator activity"/>
    <property type="evidence" value="ECO:0007669"/>
    <property type="project" value="InterPro"/>
</dbReference>
<dbReference type="FunFam" id="1.10.472.10:FF:000001">
    <property type="entry name" value="G2/mitotic-specific cyclin"/>
    <property type="match status" value="1"/>
</dbReference>
<dbReference type="PANTHER" id="PTHR10177">
    <property type="entry name" value="CYCLINS"/>
    <property type="match status" value="1"/>
</dbReference>
<feature type="compositionally biased region" description="Low complexity" evidence="5">
    <location>
        <begin position="50"/>
        <end position="60"/>
    </location>
</feature>
<dbReference type="SMART" id="SM00385">
    <property type="entry name" value="CYCLIN"/>
    <property type="match status" value="2"/>
</dbReference>
<dbReference type="CDD" id="cd20507">
    <property type="entry name" value="CYCLIN_CCNB1-like_rpt1"/>
    <property type="match status" value="1"/>
</dbReference>
<sequence>MARSSGRRKAATESGGGGSSSNSSSARKDAAEAAPRKMRLRRRPALADISAAVGNNQGSGAAAGAGAGSKPGARKTRKRKASDSGVAAAAAAQDPPPRPTSGHRRQQASSASSSSAAGTAVVSEGEDEEEEEEEHDGRRQRQTRAPRRASRDASAPSHAGRSSSSRKGSGGSEGLAAAAAAAAAATASLIAEAAAREARLKRCKVPPSEVSEHDVVDRDDPIACAEYAMDMYKRYKELEEKYTPTVYMHTQVDINCKMRAILIDWIVEVHLKFKLADPTLYLTCHIIDRFCMQENVHRSKLQLVGVTALLIACKYEEIFPTEVRDCVYITDHAYTREEVLEMEQTILRRLKFELTVPTQWTFLVRFLKIAKATDRQHHRAQYYLERCLQEHEALSFRPSMLAAASVFLARIPDSGIKNAWPDALAKFCNTPREGLECCARLMIKFLLDEPVTASQRHLVAVKKKFLGERFLAVAIDDLPTLPRKPNIASN</sequence>
<dbReference type="Proteomes" id="UP000002630">
    <property type="component" value="Unassembled WGS sequence"/>
</dbReference>
<dbReference type="SUPFAM" id="SSF47954">
    <property type="entry name" value="Cyclin-like"/>
    <property type="match status" value="2"/>
</dbReference>
<keyword evidence="1" id="KW-0132">Cell division</keyword>
<evidence type="ECO:0000256" key="3">
    <source>
        <dbReference type="ARBA" id="ARBA00023306"/>
    </source>
</evidence>
<feature type="compositionally biased region" description="Low complexity" evidence="5">
    <location>
        <begin position="152"/>
        <end position="167"/>
    </location>
</feature>
<keyword evidence="9" id="KW-1185">Reference proteome</keyword>
<feature type="region of interest" description="Disordered" evidence="5">
    <location>
        <begin position="1"/>
        <end position="172"/>
    </location>
</feature>
<dbReference type="EMBL" id="FN649760">
    <property type="protein sequence ID" value="CBJ27441.1"/>
    <property type="molecule type" value="Genomic_DNA"/>
</dbReference>
<feature type="compositionally biased region" description="Low complexity" evidence="5">
    <location>
        <begin position="108"/>
        <end position="117"/>
    </location>
</feature>
<accession>D7G632</accession>
<dbReference type="STRING" id="2880.D7G632"/>
<dbReference type="eggNOG" id="KOG0653">
    <property type="taxonomic scope" value="Eukaryota"/>
</dbReference>
<evidence type="ECO:0000256" key="2">
    <source>
        <dbReference type="ARBA" id="ARBA00023127"/>
    </source>
</evidence>
<evidence type="ECO:0000256" key="4">
    <source>
        <dbReference type="RuleBase" id="RU000383"/>
    </source>
</evidence>
<evidence type="ECO:0000256" key="5">
    <source>
        <dbReference type="SAM" id="MobiDB-lite"/>
    </source>
</evidence>
<dbReference type="GO" id="GO:0051301">
    <property type="term" value="P:cell division"/>
    <property type="evidence" value="ECO:0007669"/>
    <property type="project" value="UniProtKB-KW"/>
</dbReference>
<feature type="compositionally biased region" description="Basic and acidic residues" evidence="5">
    <location>
        <begin position="26"/>
        <end position="35"/>
    </location>
</feature>
<reference evidence="8 9" key="1">
    <citation type="journal article" date="2010" name="Nature">
        <title>The Ectocarpus genome and the independent evolution of multicellularity in brown algae.</title>
        <authorList>
            <person name="Cock J.M."/>
            <person name="Sterck L."/>
            <person name="Rouze P."/>
            <person name="Scornet D."/>
            <person name="Allen A.E."/>
            <person name="Amoutzias G."/>
            <person name="Anthouard V."/>
            <person name="Artiguenave F."/>
            <person name="Aury J.M."/>
            <person name="Badger J.H."/>
            <person name="Beszteri B."/>
            <person name="Billiau K."/>
            <person name="Bonnet E."/>
            <person name="Bothwell J.H."/>
            <person name="Bowler C."/>
            <person name="Boyen C."/>
            <person name="Brownlee C."/>
            <person name="Carrano C.J."/>
            <person name="Charrier B."/>
            <person name="Cho G.Y."/>
            <person name="Coelho S.M."/>
            <person name="Collen J."/>
            <person name="Corre E."/>
            <person name="Da Silva C."/>
            <person name="Delage L."/>
            <person name="Delaroque N."/>
            <person name="Dittami S.M."/>
            <person name="Doulbeau S."/>
            <person name="Elias M."/>
            <person name="Farnham G."/>
            <person name="Gachon C.M."/>
            <person name="Gschloessl B."/>
            <person name="Heesch S."/>
            <person name="Jabbari K."/>
            <person name="Jubin C."/>
            <person name="Kawai H."/>
            <person name="Kimura K."/>
            <person name="Kloareg B."/>
            <person name="Kupper F.C."/>
            <person name="Lang D."/>
            <person name="Le Bail A."/>
            <person name="Leblanc C."/>
            <person name="Lerouge P."/>
            <person name="Lohr M."/>
            <person name="Lopez P.J."/>
            <person name="Martens C."/>
            <person name="Maumus F."/>
            <person name="Michel G."/>
            <person name="Miranda-Saavedra D."/>
            <person name="Morales J."/>
            <person name="Moreau H."/>
            <person name="Motomura T."/>
            <person name="Nagasato C."/>
            <person name="Napoli C.A."/>
            <person name="Nelson D.R."/>
            <person name="Nyvall-Collen P."/>
            <person name="Peters A.F."/>
            <person name="Pommier C."/>
            <person name="Potin P."/>
            <person name="Poulain J."/>
            <person name="Quesneville H."/>
            <person name="Read B."/>
            <person name="Rensing S.A."/>
            <person name="Ritter A."/>
            <person name="Rousvoal S."/>
            <person name="Samanta M."/>
            <person name="Samson G."/>
            <person name="Schroeder D.C."/>
            <person name="Segurens B."/>
            <person name="Strittmatter M."/>
            <person name="Tonon T."/>
            <person name="Tregear J.W."/>
            <person name="Valentin K."/>
            <person name="von Dassow P."/>
            <person name="Yamagishi T."/>
            <person name="Van de Peer Y."/>
            <person name="Wincker P."/>
        </authorList>
    </citation>
    <scope>NUCLEOTIDE SEQUENCE [LARGE SCALE GENOMIC DNA]</scope>
    <source>
        <strain evidence="9">Ec32 / CCAP1310/4</strain>
    </source>
</reference>
<dbReference type="InterPro" id="IPR006671">
    <property type="entry name" value="Cyclin_N"/>
</dbReference>
<evidence type="ECO:0000313" key="8">
    <source>
        <dbReference type="EMBL" id="CBJ27441.1"/>
    </source>
</evidence>
<dbReference type="InterPro" id="IPR046965">
    <property type="entry name" value="Cyclin_A/B-like"/>
</dbReference>
<gene>
    <name evidence="8" type="primary">cycB1</name>
    <name evidence="8" type="ORF">Esi_0071_0052</name>
</gene>
<dbReference type="InterPro" id="IPR004367">
    <property type="entry name" value="Cyclin_C-dom"/>
</dbReference>
<dbReference type="CDD" id="cd20537">
    <property type="entry name" value="CYCLIN_CCNO-like_rpt2"/>
    <property type="match status" value="1"/>
</dbReference>
<dbReference type="GO" id="GO:0044772">
    <property type="term" value="P:mitotic cell cycle phase transition"/>
    <property type="evidence" value="ECO:0007669"/>
    <property type="project" value="InterPro"/>
</dbReference>
<dbReference type="InterPro" id="IPR036915">
    <property type="entry name" value="Cyclin-like_sf"/>
</dbReference>
<feature type="domain" description="Cyclin-like" evidence="6">
    <location>
        <begin position="264"/>
        <end position="348"/>
    </location>
</feature>
<dbReference type="Pfam" id="PF02984">
    <property type="entry name" value="Cyclin_C"/>
    <property type="match status" value="1"/>
</dbReference>
<dbReference type="OrthoDB" id="5590282at2759"/>
<dbReference type="InParanoid" id="D7G632"/>
<dbReference type="SMART" id="SM01332">
    <property type="entry name" value="Cyclin_C"/>
    <property type="match status" value="1"/>
</dbReference>
<protein>
    <submittedName>
        <fullName evidence="8">Cyclin B1</fullName>
    </submittedName>
</protein>
<feature type="compositionally biased region" description="Acidic residues" evidence="5">
    <location>
        <begin position="124"/>
        <end position="134"/>
    </location>
</feature>
<evidence type="ECO:0000259" key="6">
    <source>
        <dbReference type="SMART" id="SM00385"/>
    </source>
</evidence>
<feature type="domain" description="Cyclin C-terminal" evidence="7">
    <location>
        <begin position="357"/>
        <end position="481"/>
    </location>
</feature>
<comment type="similarity">
    <text evidence="4">Belongs to the cyclin family.</text>
</comment>
<evidence type="ECO:0000259" key="7">
    <source>
        <dbReference type="SMART" id="SM01332"/>
    </source>
</evidence>
<dbReference type="AlphaFoldDB" id="D7G632"/>
<name>D7G632_ECTSI</name>
<dbReference type="PIRSF" id="PIRSF001771">
    <property type="entry name" value="Cyclin_A_B_D_E"/>
    <property type="match status" value="1"/>
</dbReference>
<organism evidence="8 9">
    <name type="scientific">Ectocarpus siliculosus</name>
    <name type="common">Brown alga</name>
    <name type="synonym">Conferva siliculosa</name>
    <dbReference type="NCBI Taxonomy" id="2880"/>
    <lineage>
        <taxon>Eukaryota</taxon>
        <taxon>Sar</taxon>
        <taxon>Stramenopiles</taxon>
        <taxon>Ochrophyta</taxon>
        <taxon>PX clade</taxon>
        <taxon>Phaeophyceae</taxon>
        <taxon>Ectocarpales</taxon>
        <taxon>Ectocarpaceae</taxon>
        <taxon>Ectocarpus</taxon>
    </lineage>
</organism>
<dbReference type="InterPro" id="IPR013763">
    <property type="entry name" value="Cyclin-like_dom"/>
</dbReference>
<evidence type="ECO:0000256" key="1">
    <source>
        <dbReference type="ARBA" id="ARBA00022618"/>
    </source>
</evidence>
<dbReference type="Pfam" id="PF00134">
    <property type="entry name" value="Cyclin_N"/>
    <property type="match status" value="1"/>
</dbReference>
<feature type="domain" description="Cyclin-like" evidence="6">
    <location>
        <begin position="361"/>
        <end position="444"/>
    </location>
</feature>